<gene>
    <name evidence="2" type="ORF">LPMP_271530</name>
</gene>
<dbReference type="VEuPathDB" id="TriTrypDB:LPAL13_270022300"/>
<accession>A0A088RU34</accession>
<dbReference type="OrthoDB" id="272026at2759"/>
<name>A0A088RU34_LEIPA</name>
<dbReference type="eggNOG" id="ENOG502QRIZ">
    <property type="taxonomic scope" value="Eukaryota"/>
</dbReference>
<dbReference type="Proteomes" id="UP000063063">
    <property type="component" value="Chromosome 27"/>
</dbReference>
<dbReference type="AlphaFoldDB" id="A0A088RU34"/>
<organism evidence="2 3">
    <name type="scientific">Leishmania panamensis</name>
    <dbReference type="NCBI Taxonomy" id="5679"/>
    <lineage>
        <taxon>Eukaryota</taxon>
        <taxon>Discoba</taxon>
        <taxon>Euglenozoa</taxon>
        <taxon>Kinetoplastea</taxon>
        <taxon>Metakinetoplastina</taxon>
        <taxon>Trypanosomatida</taxon>
        <taxon>Trypanosomatidae</taxon>
        <taxon>Leishmaniinae</taxon>
        <taxon>Leishmania</taxon>
        <taxon>Leishmania guyanensis species complex</taxon>
    </lineage>
</organism>
<proteinExistence type="predicted"/>
<dbReference type="KEGG" id="lpan:LPMP_271530"/>
<dbReference type="RefSeq" id="XP_010700240.1">
    <property type="nucleotide sequence ID" value="XM_010701938.1"/>
</dbReference>
<evidence type="ECO:0000313" key="3">
    <source>
        <dbReference type="Proteomes" id="UP000063063"/>
    </source>
</evidence>
<reference evidence="2 3" key="1">
    <citation type="journal article" date="2015" name="Sci. Rep.">
        <title>The genome of Leishmania panamensis: insights into genomics of the L. (Viannia) subgenus.</title>
        <authorList>
            <person name="Llanes A."/>
            <person name="Restrepo C.M."/>
            <person name="Vecchio G.D."/>
            <person name="Anguizola F.J."/>
            <person name="Lleonart R."/>
        </authorList>
    </citation>
    <scope>NUCLEOTIDE SEQUENCE [LARGE SCALE GENOMIC DNA]</scope>
    <source>
        <strain evidence="2 3">MHOM/PA/94/PSC-1</strain>
    </source>
</reference>
<dbReference type="EMBL" id="CP009396">
    <property type="protein sequence ID" value="AIN99533.1"/>
    <property type="molecule type" value="Genomic_DNA"/>
</dbReference>
<dbReference type="GeneID" id="22576331"/>
<protein>
    <submittedName>
        <fullName evidence="2">Uncharacterized protein</fullName>
    </submittedName>
</protein>
<evidence type="ECO:0000313" key="2">
    <source>
        <dbReference type="EMBL" id="AIN99533.1"/>
    </source>
</evidence>
<sequence>MPPVGSGYTFADFLQRLERSPVSHMSPLYHEHRPLFVNRPDMLSRAVLSISWERGLAILQAAYYTQPVAADTYRALLARMLRHNRHVSRTGAGQLVSWQAAMKVMNEAVLAHGTSLPTRVSVSTLRLLAPHRQWCTAIDVLKLNQANGQLTKPMLLDAAHACATSAAWPHAVKLLMHLHKQDSPLLFGAIQSMRPPGTTALTAATSAHALLPAVHDGRVPTPAQQHILSVLNDVVRSVPQEVAVRSPLCTSYLTHLLASTTLTPDLKVQRATAAMAQLPWTAALALLSDLSEPTLLTDAEWTRVHNTVLLPFSSAAGMKDSGNSTGAVRPRRRSLSAKKRLRMKRGASSAITLPSTAKPENGEKIVEGATPFSSTSITSSPSQMLPSVPATEAVHSHEDKVALATATLFSRMQLLHASPPTVAAMMAVMVDKLPTPAMATAFLQSCAAHLAQPVPTSSSAVEGLDTPLQGSSTTTGSVAATRHPVVLNALLRNCARHENGWATAAPALLERSAALAATPPELLSSLIRQLRQAKQVALAVRLLHEHIIPSDSLLTPASWEDMLECALAHNRAIHLRRRNRESASSRDGSATTKTTPRLSGVHWVSALSWVKSRQAAPSEDRIHKTGTGPSQGATPRRPVEVVALERPLSHKMLSLLINICVLGGSPQGALHALGYARRVNKTELPHTLQIRALLYCMQYDRPCEAEAVVEQCARCEGDAAALPLRHLLRLIGESKANADEGGDE</sequence>
<keyword evidence="3" id="KW-1185">Reference proteome</keyword>
<feature type="region of interest" description="Disordered" evidence="1">
    <location>
        <begin position="615"/>
        <end position="636"/>
    </location>
</feature>
<dbReference type="VEuPathDB" id="TriTrypDB:LPMP_271530"/>
<evidence type="ECO:0000256" key="1">
    <source>
        <dbReference type="SAM" id="MobiDB-lite"/>
    </source>
</evidence>